<organism evidence="15 16">
    <name type="scientific">Parastrongyloides trichosuri</name>
    <name type="common">Possum-specific nematode worm</name>
    <dbReference type="NCBI Taxonomy" id="131310"/>
    <lineage>
        <taxon>Eukaryota</taxon>
        <taxon>Metazoa</taxon>
        <taxon>Ecdysozoa</taxon>
        <taxon>Nematoda</taxon>
        <taxon>Chromadorea</taxon>
        <taxon>Rhabditida</taxon>
        <taxon>Tylenchina</taxon>
        <taxon>Panagrolaimomorpha</taxon>
        <taxon>Strongyloidoidea</taxon>
        <taxon>Strongyloididae</taxon>
        <taxon>Parastrongyloides</taxon>
    </lineage>
</organism>
<evidence type="ECO:0000256" key="5">
    <source>
        <dbReference type="ARBA" id="ARBA00022729"/>
    </source>
</evidence>
<dbReference type="Pfam" id="PF01400">
    <property type="entry name" value="Astacin"/>
    <property type="match status" value="1"/>
</dbReference>
<keyword evidence="5 11" id="KW-0732">Signal</keyword>
<keyword evidence="15" id="KW-1185">Reference proteome</keyword>
<feature type="domain" description="Peptidase M12A" evidence="14">
    <location>
        <begin position="127"/>
        <end position="321"/>
    </location>
</feature>
<dbReference type="InterPro" id="IPR034035">
    <property type="entry name" value="Astacin-like_dom"/>
</dbReference>
<evidence type="ECO:0000256" key="13">
    <source>
        <dbReference type="RuleBase" id="RU361183"/>
    </source>
</evidence>
<feature type="binding site" evidence="12">
    <location>
        <position position="228"/>
    </location>
    <ligand>
        <name>Zn(2+)</name>
        <dbReference type="ChEBI" id="CHEBI:29105"/>
        <note>catalytic</note>
    </ligand>
</feature>
<evidence type="ECO:0000256" key="2">
    <source>
        <dbReference type="ARBA" id="ARBA00022525"/>
    </source>
</evidence>
<evidence type="ECO:0000256" key="6">
    <source>
        <dbReference type="ARBA" id="ARBA00022801"/>
    </source>
</evidence>
<feature type="active site" evidence="12">
    <location>
        <position position="219"/>
    </location>
</feature>
<dbReference type="PROSITE" id="PS51864">
    <property type="entry name" value="ASTACIN"/>
    <property type="match status" value="1"/>
</dbReference>
<comment type="subcellular location">
    <subcellularLocation>
        <location evidence="1 11">Secreted</location>
    </subcellularLocation>
</comment>
<dbReference type="Proteomes" id="UP000038045">
    <property type="component" value="Unplaced"/>
</dbReference>
<dbReference type="InterPro" id="IPR024079">
    <property type="entry name" value="MetalloPept_cat_dom_sf"/>
</dbReference>
<keyword evidence="9" id="KW-1015">Disulfide bond</keyword>
<evidence type="ECO:0000313" key="15">
    <source>
        <dbReference type="Proteomes" id="UP000038045"/>
    </source>
</evidence>
<dbReference type="GO" id="GO:0018996">
    <property type="term" value="P:molting cycle, collagen and cuticulin-based cuticle"/>
    <property type="evidence" value="ECO:0007669"/>
    <property type="project" value="InterPro"/>
</dbReference>
<dbReference type="SUPFAM" id="SSF55486">
    <property type="entry name" value="Metalloproteases ('zincins'), catalytic domain"/>
    <property type="match status" value="1"/>
</dbReference>
<dbReference type="SMART" id="SM00235">
    <property type="entry name" value="ZnMc"/>
    <property type="match status" value="1"/>
</dbReference>
<dbReference type="GO" id="GO:0006508">
    <property type="term" value="P:proteolysis"/>
    <property type="evidence" value="ECO:0007669"/>
    <property type="project" value="UniProtKB-KW"/>
</dbReference>
<reference evidence="16" key="1">
    <citation type="submission" date="2017-02" db="UniProtKB">
        <authorList>
            <consortium name="WormBaseParasite"/>
        </authorList>
    </citation>
    <scope>IDENTIFICATION</scope>
</reference>
<dbReference type="AlphaFoldDB" id="A0A0N4ZLA3"/>
<feature type="binding site" evidence="12">
    <location>
        <position position="218"/>
    </location>
    <ligand>
        <name>Zn(2+)</name>
        <dbReference type="ChEBI" id="CHEBI:29105"/>
        <note>catalytic</note>
    </ligand>
</feature>
<keyword evidence="6 12" id="KW-0378">Hydrolase</keyword>
<evidence type="ECO:0000313" key="16">
    <source>
        <dbReference type="WBParaSite" id="PTRK_0000905700.1"/>
    </source>
</evidence>
<evidence type="ECO:0000256" key="9">
    <source>
        <dbReference type="ARBA" id="ARBA00023157"/>
    </source>
</evidence>
<accession>A0A0N4ZLA3</accession>
<dbReference type="InterPro" id="IPR017050">
    <property type="entry name" value="Metallopeptidase_nem"/>
</dbReference>
<proteinExistence type="predicted"/>
<evidence type="ECO:0000256" key="7">
    <source>
        <dbReference type="ARBA" id="ARBA00022833"/>
    </source>
</evidence>
<sequence>MKTIIHILILILTITNVFEAITREELQKETRKSLNKDSKDIFDNHIKSMSELNKLNDKLHNRTNVKDDKNKEANESLMENSELYQGDMILTPNHAHVIIEEAKLKVEAKKHGNSSYKDMIEKMKKLKVFKKNMQLKWDFPIPYYIDYGVNPSHVLAALKDIEDNTCIRFKRYGRLYGMAGLRYYQGRGCNSVVGRAGKDKVQDISIGRGCEMMGIIQHETLHALGFFHEQSRPDRNQYLTILLNNVAPNMRNNYEIFNTDQSDTFGIPYNYGSAMQYDKKAFSYNGRETMIPKNPLYLNTIGNKARLQFLDFKMVNRAYCSEKCKSSIKCENGGYEDPNKCGICKCPYTLGGRTCTEYLKNPPSCGAKNTYTLEGEPVTIKAQGKVDCVYYIKSNRKVRLIMGDSNLASRGEACYSGDALEVQYLNDKSLTGVMYCGKVNGKTITSEGSLMIVKYTGTVNFNYVVLKFESV</sequence>
<dbReference type="PRINTS" id="PR00480">
    <property type="entry name" value="ASTACIN"/>
</dbReference>
<evidence type="ECO:0000256" key="8">
    <source>
        <dbReference type="ARBA" id="ARBA00023049"/>
    </source>
</evidence>
<dbReference type="CDD" id="cd04280">
    <property type="entry name" value="ZnMc_astacin_like"/>
    <property type="match status" value="1"/>
</dbReference>
<name>A0A0N4ZLA3_PARTI</name>
<dbReference type="WBParaSite" id="PTRK_0000905700.1">
    <property type="protein sequence ID" value="PTRK_0000905700.1"/>
    <property type="gene ID" value="PTRK_0000905700"/>
</dbReference>
<evidence type="ECO:0000256" key="1">
    <source>
        <dbReference type="ARBA" id="ARBA00004613"/>
    </source>
</evidence>
<dbReference type="GO" id="GO:0005576">
    <property type="term" value="C:extracellular region"/>
    <property type="evidence" value="ECO:0007669"/>
    <property type="project" value="UniProtKB-SubCell"/>
</dbReference>
<evidence type="ECO:0000256" key="10">
    <source>
        <dbReference type="ARBA" id="ARBA00023180"/>
    </source>
</evidence>
<comment type="caution">
    <text evidence="12">Lacks conserved residue(s) required for the propagation of feature annotation.</text>
</comment>
<comment type="cofactor">
    <cofactor evidence="12 13">
        <name>Zn(2+)</name>
        <dbReference type="ChEBI" id="CHEBI:29105"/>
    </cofactor>
    <text evidence="12 13">Binds 1 zinc ion per subunit.</text>
</comment>
<evidence type="ECO:0000256" key="12">
    <source>
        <dbReference type="PROSITE-ProRule" id="PRU01211"/>
    </source>
</evidence>
<keyword evidence="7 12" id="KW-0862">Zinc</keyword>
<keyword evidence="3 12" id="KW-0645">Protease</keyword>
<dbReference type="PIRSF" id="PIRSF036365">
    <property type="entry name" value="Astacin_nematoda"/>
    <property type="match status" value="1"/>
</dbReference>
<dbReference type="GO" id="GO:0008270">
    <property type="term" value="F:zinc ion binding"/>
    <property type="evidence" value="ECO:0007669"/>
    <property type="project" value="UniProtKB-UniRule"/>
</dbReference>
<dbReference type="InterPro" id="IPR006026">
    <property type="entry name" value="Peptidase_Metallo"/>
</dbReference>
<evidence type="ECO:0000256" key="4">
    <source>
        <dbReference type="ARBA" id="ARBA00022723"/>
    </source>
</evidence>
<evidence type="ECO:0000259" key="14">
    <source>
        <dbReference type="PROSITE" id="PS51864"/>
    </source>
</evidence>
<keyword evidence="8 12" id="KW-0482">Metalloprotease</keyword>
<dbReference type="InterPro" id="IPR001506">
    <property type="entry name" value="Peptidase_M12A"/>
</dbReference>
<keyword evidence="4 12" id="KW-0479">Metal-binding</keyword>
<keyword evidence="10" id="KW-0325">Glycoprotein</keyword>
<dbReference type="PANTHER" id="PTHR10127:SF780">
    <property type="entry name" value="METALLOENDOPEPTIDASE"/>
    <property type="match status" value="1"/>
</dbReference>
<protein>
    <recommendedName>
        <fullName evidence="11">Zinc metalloproteinase</fullName>
    </recommendedName>
</protein>
<dbReference type="PANTHER" id="PTHR10127">
    <property type="entry name" value="DISCOIDIN, CUB, EGF, LAMININ , AND ZINC METALLOPROTEASE DOMAIN CONTAINING"/>
    <property type="match status" value="1"/>
</dbReference>
<feature type="binding site" evidence="12">
    <location>
        <position position="222"/>
    </location>
    <ligand>
        <name>Zn(2+)</name>
        <dbReference type="ChEBI" id="CHEBI:29105"/>
        <note>catalytic</note>
    </ligand>
</feature>
<evidence type="ECO:0000256" key="11">
    <source>
        <dbReference type="PIRNR" id="PIRNR036365"/>
    </source>
</evidence>
<dbReference type="GO" id="GO:0004222">
    <property type="term" value="F:metalloendopeptidase activity"/>
    <property type="evidence" value="ECO:0007669"/>
    <property type="project" value="UniProtKB-UniRule"/>
</dbReference>
<feature type="chain" id="PRO_5015024099" description="Zinc metalloproteinase" evidence="11 13">
    <location>
        <begin position="21"/>
        <end position="471"/>
    </location>
</feature>
<feature type="signal peptide" evidence="11 13">
    <location>
        <begin position="1"/>
        <end position="20"/>
    </location>
</feature>
<evidence type="ECO:0000256" key="3">
    <source>
        <dbReference type="ARBA" id="ARBA00022670"/>
    </source>
</evidence>
<dbReference type="Gene3D" id="3.40.390.10">
    <property type="entry name" value="Collagenase (Catalytic Domain)"/>
    <property type="match status" value="1"/>
</dbReference>
<keyword evidence="2 11" id="KW-0964">Secreted</keyword>